<dbReference type="InterPro" id="IPR008948">
    <property type="entry name" value="L-Aspartase-like"/>
</dbReference>
<feature type="compositionally biased region" description="Gly residues" evidence="2">
    <location>
        <begin position="387"/>
        <end position="398"/>
    </location>
</feature>
<accession>A0AAQ3QG12</accession>
<evidence type="ECO:0000256" key="1">
    <source>
        <dbReference type="ARBA" id="ARBA00007238"/>
    </source>
</evidence>
<evidence type="ECO:0008006" key="5">
    <source>
        <dbReference type="Google" id="ProtNLM"/>
    </source>
</evidence>
<dbReference type="InterPro" id="IPR024083">
    <property type="entry name" value="Fumarase/histidase_N"/>
</dbReference>
<organism evidence="3 4">
    <name type="scientific">Canna indica</name>
    <name type="common">Indian-shot</name>
    <dbReference type="NCBI Taxonomy" id="4628"/>
    <lineage>
        <taxon>Eukaryota</taxon>
        <taxon>Viridiplantae</taxon>
        <taxon>Streptophyta</taxon>
        <taxon>Embryophyta</taxon>
        <taxon>Tracheophyta</taxon>
        <taxon>Spermatophyta</taxon>
        <taxon>Magnoliopsida</taxon>
        <taxon>Liliopsida</taxon>
        <taxon>Zingiberales</taxon>
        <taxon>Cannaceae</taxon>
        <taxon>Canna</taxon>
    </lineage>
</organism>
<feature type="region of interest" description="Disordered" evidence="2">
    <location>
        <begin position="497"/>
        <end position="533"/>
    </location>
</feature>
<evidence type="ECO:0000256" key="2">
    <source>
        <dbReference type="SAM" id="MobiDB-lite"/>
    </source>
</evidence>
<dbReference type="Gene3D" id="1.10.275.10">
    <property type="entry name" value="Fumarase/aspartase (N-terminal domain)"/>
    <property type="match status" value="1"/>
</dbReference>
<feature type="region of interest" description="Disordered" evidence="2">
    <location>
        <begin position="387"/>
        <end position="430"/>
    </location>
</feature>
<dbReference type="Pfam" id="PF00221">
    <property type="entry name" value="Lyase_aromatic"/>
    <property type="match status" value="1"/>
</dbReference>
<keyword evidence="4" id="KW-1185">Reference proteome</keyword>
<dbReference type="GO" id="GO:0003824">
    <property type="term" value="F:catalytic activity"/>
    <property type="evidence" value="ECO:0007669"/>
    <property type="project" value="InterPro"/>
</dbReference>
<feature type="compositionally biased region" description="Basic residues" evidence="2">
    <location>
        <begin position="399"/>
        <end position="413"/>
    </location>
</feature>
<dbReference type="Proteomes" id="UP001327560">
    <property type="component" value="Chromosome 5"/>
</dbReference>
<proteinExistence type="inferred from homology"/>
<protein>
    <recommendedName>
        <fullName evidence="5">Phenylalanine ammonia-lyase</fullName>
    </recommendedName>
</protein>
<dbReference type="Gene3D" id="1.20.200.10">
    <property type="entry name" value="Fumarase/aspartase (Central domain)"/>
    <property type="match status" value="1"/>
</dbReference>
<reference evidence="3 4" key="1">
    <citation type="submission" date="2023-10" db="EMBL/GenBank/DDBJ databases">
        <title>Chromosome-scale genome assembly provides insights into flower coloration mechanisms of Canna indica.</title>
        <authorList>
            <person name="Li C."/>
        </authorList>
    </citation>
    <scope>NUCLEOTIDE SEQUENCE [LARGE SCALE GENOMIC DNA]</scope>
    <source>
        <tissue evidence="3">Flower</tissue>
    </source>
</reference>
<dbReference type="PANTHER" id="PTHR10362">
    <property type="entry name" value="HISTIDINE AMMONIA-LYASE"/>
    <property type="match status" value="1"/>
</dbReference>
<sequence>MGPFFLSLPSIIVHGRRLLFLFPASSSFSSLITASGDLVPLSYIVGVLTGCPNAKVVAPDGETLNVAEAFRHADIPHDFFELQPKEGLALVNGVAVGFGLTSVVLYEANILAVLAKVLSALFCEVMQGKPEFTDHLTHKLKHHPGQIEAAVVMEHILDGSSYMKMAKKIHEQGPLQKPKQWLSPQIEVIRAATKSIKREINSINDNPLIDVSRNKALHGGNFQCTLIAVSMDNTRLAIAAIGKLMFAQFSELVNDFYNNGLPSNLSSRRNPSLDYGFKGAEIAMASYCSELQFLGNPVTNHAQSTEQHKPRRQLLGLDLVEEDGRGRRYPQAHVIHLFGRLCQAIDLRHLEENLKHAVKNTVDQVGKCVFHPSRFCEKDLITIVDIGGSGGGGGGGGGGRRRRQQRRRWRRRRREEEDEEAAAAEAPTPFAQHPLSAADCISSTGGLSQPPEALPCHPRVVHSRLHQQSATVPRSRAPSTSSGRLFLAVAVHQQSATTPCNRLSPAAEDHSSQPSSPAAATHHPQDTKASPPKGRWLAIAGDCSARVASSLELLKVLLSAENCGLFFRSAEDRCNCHQICTVISI</sequence>
<dbReference type="InterPro" id="IPR001106">
    <property type="entry name" value="Aromatic_Lyase"/>
</dbReference>
<dbReference type="AlphaFoldDB" id="A0AAQ3QG12"/>
<dbReference type="SUPFAM" id="SSF48557">
    <property type="entry name" value="L-aspartase-like"/>
    <property type="match status" value="1"/>
</dbReference>
<gene>
    <name evidence="3" type="ORF">Cni_G16838</name>
</gene>
<dbReference type="EMBL" id="CP136894">
    <property type="protein sequence ID" value="WOL08086.1"/>
    <property type="molecule type" value="Genomic_DNA"/>
</dbReference>
<evidence type="ECO:0000313" key="4">
    <source>
        <dbReference type="Proteomes" id="UP001327560"/>
    </source>
</evidence>
<evidence type="ECO:0000313" key="3">
    <source>
        <dbReference type="EMBL" id="WOL08086.1"/>
    </source>
</evidence>
<name>A0AAQ3QG12_9LILI</name>
<comment type="similarity">
    <text evidence="1">Belongs to the PAL/histidase family.</text>
</comment>